<keyword evidence="1" id="KW-0732">Signal</keyword>
<dbReference type="RefSeq" id="WP_114409664.1">
    <property type="nucleotide sequence ID" value="NZ_QOWE01000033.1"/>
</dbReference>
<dbReference type="AlphaFoldDB" id="A0A368JE27"/>
<proteinExistence type="predicted"/>
<gene>
    <name evidence="2" type="ORF">DUE52_29360</name>
</gene>
<dbReference type="OrthoDB" id="5873496at2"/>
<feature type="chain" id="PRO_5016984613" description="DUF4177 domain-containing protein" evidence="1">
    <location>
        <begin position="21"/>
        <end position="125"/>
    </location>
</feature>
<name>A0A368JE27_9BACT</name>
<sequence>MMKILSTLFFLFVLTTNATAQLMVNRVDVNSLDVQYCQLVGEYRTWGTKAKVYIDYGQANFQRAAYWELRGIDSLGNYTKRFNTVMQAVNYVEKTGWEVVSFQIMQAPRRSYNRFIYLMRKKQRP</sequence>
<evidence type="ECO:0000313" key="3">
    <source>
        <dbReference type="Proteomes" id="UP000253383"/>
    </source>
</evidence>
<evidence type="ECO:0008006" key="4">
    <source>
        <dbReference type="Google" id="ProtNLM"/>
    </source>
</evidence>
<organism evidence="2 3">
    <name type="scientific">Larkinella punicea</name>
    <dbReference type="NCBI Taxonomy" id="2315727"/>
    <lineage>
        <taxon>Bacteria</taxon>
        <taxon>Pseudomonadati</taxon>
        <taxon>Bacteroidota</taxon>
        <taxon>Cytophagia</taxon>
        <taxon>Cytophagales</taxon>
        <taxon>Spirosomataceae</taxon>
        <taxon>Larkinella</taxon>
    </lineage>
</organism>
<keyword evidence="3" id="KW-1185">Reference proteome</keyword>
<evidence type="ECO:0000313" key="2">
    <source>
        <dbReference type="EMBL" id="RCR65930.1"/>
    </source>
</evidence>
<comment type="caution">
    <text evidence="2">The sequence shown here is derived from an EMBL/GenBank/DDBJ whole genome shotgun (WGS) entry which is preliminary data.</text>
</comment>
<protein>
    <recommendedName>
        <fullName evidence="4">DUF4177 domain-containing protein</fullName>
    </recommendedName>
</protein>
<reference evidence="2 3" key="1">
    <citation type="submission" date="2018-07" db="EMBL/GenBank/DDBJ databases">
        <title>Genome analysis of Larkinella rosea.</title>
        <authorList>
            <person name="Zhou Z."/>
            <person name="Wang G."/>
        </authorList>
    </citation>
    <scope>NUCLEOTIDE SEQUENCE [LARGE SCALE GENOMIC DNA]</scope>
    <source>
        <strain evidence="3">zzj9</strain>
    </source>
</reference>
<dbReference type="EMBL" id="QOWE01000033">
    <property type="protein sequence ID" value="RCR65930.1"/>
    <property type="molecule type" value="Genomic_DNA"/>
</dbReference>
<feature type="signal peptide" evidence="1">
    <location>
        <begin position="1"/>
        <end position="20"/>
    </location>
</feature>
<dbReference type="Proteomes" id="UP000253383">
    <property type="component" value="Unassembled WGS sequence"/>
</dbReference>
<accession>A0A368JE27</accession>
<evidence type="ECO:0000256" key="1">
    <source>
        <dbReference type="SAM" id="SignalP"/>
    </source>
</evidence>